<feature type="region of interest" description="Disordered" evidence="2">
    <location>
        <begin position="356"/>
        <end position="618"/>
    </location>
</feature>
<feature type="compositionally biased region" description="Acidic residues" evidence="2">
    <location>
        <begin position="384"/>
        <end position="396"/>
    </location>
</feature>
<keyword evidence="6" id="KW-1185">Reference proteome</keyword>
<dbReference type="GO" id="GO:0006396">
    <property type="term" value="P:RNA processing"/>
    <property type="evidence" value="ECO:0007669"/>
    <property type="project" value="InterPro"/>
</dbReference>
<keyword evidence="3" id="KW-0812">Transmembrane</keyword>
<feature type="compositionally biased region" description="Basic and acidic residues" evidence="2">
    <location>
        <begin position="428"/>
        <end position="438"/>
    </location>
</feature>
<keyword evidence="1" id="KW-0175">Coiled coil</keyword>
<evidence type="ECO:0000313" key="6">
    <source>
        <dbReference type="Proteomes" id="UP000597762"/>
    </source>
</evidence>
<feature type="coiled-coil region" evidence="1">
    <location>
        <begin position="819"/>
        <end position="853"/>
    </location>
</feature>
<sequence>MPTGPSRIPPQSLPPWDHHHHHHHPANQPTPSRGLSTGPPAGPGNISGPPSGRPLPFVGSWPDSRRGPQTPGSHFPYWEKKRYLRKQSGSQFLCGSRGQAPGLKDDGNYEDLLEKYRNIQEQLASLREEEDRATCGLSDLNYTDENTNSGMSHQAQYITQDGSYRTVSISHRCFQSPGDSSPSIKRSEAGDSMDAASVSENSKNDKKMKMDDEDLELEELRRIALASTDSNKPKSTMSSLKHDKSMSRTTSVRHSRSFSNSLSSRLARSARKREPSVLRDRIPCSSAPRRKVHLARFINQSDRSRRSKLGVDRKKQLLADDQRRDVCKILEVHDPLEQLEKLAKFVRERKKDFPSFRLSHSKSPSSKKSDAKGDGKTSKLLQDNYEEVAMDIDSDDGTTTVPEIEDIDIKRDQVLLPNVFPDQNFSDLKLEWPDRPEGWLKLPPPPPPPPLPPDDSLNKTSASPVAHLLYPPVIPQPPPPPTLLSMPPPPPPPLPEEPYPEAEKPPEPPYDEDEEEEKLLRAQLLQSMASRRKDTSNNNTPQSILASSLKEDSPSSSRSQSPFHLEKVEQERKKPYYPPKVMPKHPSVVINLAEDSSDSDAETETESDAPQPMAMLSGLDQFLKDARKSVETKVEKSPVPDAKQLTMAEKELATAERLKDLKKQEVDLQAADAGFRQMEVKYVEQRKKMLRDQAEMKTLVTRASKFLTNLKSAEKSCEVLKENLKKSEKLVKVNQQQVTKVKAEIQHVKSRLQLNQSSVLQLEKNLLQIGKRLYGNGYQPRTIAVDSVGNKQELPLLSTKLQKSNVLTANHVSNTNNSTVQKRKNVEEIAREKRRLEQMQLEYAEKLSRLQMQAQKKAAAATAASKPQPLPRLEKIALDCTDESEYSDHSQNAKPVVPMRRKSLIMLNSNMKPEIVQNKENIQFDLAVPHLPSENQEDCFKMPESSQLTSLRKVLHEKMQGFLKSPNSKVNSTEDFSLLLPPIKSVSGLKLDVPPVSNDQSNLPNISCFKPYKSPLLHFRSYRFSPFFRTKENMSLTCQSFSHKLNPKRFLCNYELLGTCNDQECTSQHIKDYAMSKTEILQDVVSYAPGLSGATDLPIEKLASQINVYVENVLNQNQGRMTMDELCLLQVSKVNEYAMHVVPHTMFFEPRLWKPSQKKHPDNVDDIYSESYSENHTIFGQSQLSLDPESVWEEVVDEQDIRYFANNDNAAAIDDLESALLQDPHNDQLWLKLANKKLNSRESERLDQALNVLARGLESNKQSPFLWQRYLQLYSQHQDSQNDLINMCQTAIQNAPTYSIWWLYLNKIQNYFEKTKLCKEILQFLKKEETNEKGSHYITEIIVYQVGLMVITNRYKTGLLFLKNLLQTPSSEDKELMLKLWPADRCLLWLCYIHLYEFHQLPDRLYDPCGSHPDKLVAKTILIDWKSEHHQLNCQMSFLIDLFNEALDACVDVQQMNGEEHQTVASILYCNLFNLFRSQAKWEESVKLCLDVLNKWPELEDVWLSMAQLYIVSGDRAAAKRVFADALEAGQYSARVYLYAAMSEMAGDDYDRALEYLEEAAVICFDITTRDPRCDPNILYCCLLDQTVPFGYKTPEYCDRITPKVIQKNQLYLWLSYCLLLELQGDNAQAIETYETALSTVDLTIDIAKIWKHYVRFQIRQLCQEGLSSLASKLSGLVIRCLTSLPAKTELSHWPGHYWLNYEHHNNIVDLYISCLGKEQQFIAYDKFISIMPNNTDLILRAFDAAVAVGDFWRASAFCQTGIHEKLPSIHFWIKVTSLAIEKGGGNEVQQLFMKAVRVLPYAVSIWKHFLFFEVTLGAEANVLQIIRRCKELDVNILGFVKTISRVTEASGKIISPPHPHTFFTFLPSPNPSTYHKLLPTSLYLPTLICLCWSFFMLRAIASILVYAG</sequence>
<evidence type="ECO:0000256" key="2">
    <source>
        <dbReference type="SAM" id="MobiDB-lite"/>
    </source>
</evidence>
<evidence type="ECO:0000256" key="3">
    <source>
        <dbReference type="SAM" id="Phobius"/>
    </source>
</evidence>
<comment type="caution">
    <text evidence="5">The sequence shown here is derived from an EMBL/GenBank/DDBJ whole genome shotgun (WGS) entry which is preliminary data.</text>
</comment>
<dbReference type="EMBL" id="CAHIKZ030002777">
    <property type="protein sequence ID" value="CAE1292009.1"/>
    <property type="molecule type" value="Genomic_DNA"/>
</dbReference>
<dbReference type="SUPFAM" id="SSF48452">
    <property type="entry name" value="TPR-like"/>
    <property type="match status" value="2"/>
</dbReference>
<feature type="region of interest" description="Disordered" evidence="2">
    <location>
        <begin position="1"/>
        <end position="77"/>
    </location>
</feature>
<feature type="compositionally biased region" description="Pro residues" evidence="2">
    <location>
        <begin position="472"/>
        <end position="497"/>
    </location>
</feature>
<dbReference type="PANTHER" id="PTHR21563">
    <property type="entry name" value="ZINC FINGER C3H1 DOMAIN-CONTAINING PROTEIN"/>
    <property type="match status" value="1"/>
</dbReference>
<feature type="compositionally biased region" description="Polar residues" evidence="2">
    <location>
        <begin position="536"/>
        <end position="546"/>
    </location>
</feature>
<dbReference type="GO" id="GO:0000178">
    <property type="term" value="C:exosome (RNase complex)"/>
    <property type="evidence" value="ECO:0007669"/>
    <property type="project" value="TreeGrafter"/>
</dbReference>
<dbReference type="InterPro" id="IPR039278">
    <property type="entry name" value="Red1"/>
</dbReference>
<protein>
    <recommendedName>
        <fullName evidence="4">Putative zinc-finger domain-containing protein</fullName>
    </recommendedName>
</protein>
<dbReference type="OrthoDB" id="1922977at2759"/>
<proteinExistence type="predicted"/>
<feature type="compositionally biased region" description="Polar residues" evidence="2">
    <location>
        <begin position="227"/>
        <end position="239"/>
    </location>
</feature>
<dbReference type="InterPro" id="IPR003107">
    <property type="entry name" value="HAT"/>
</dbReference>
<feature type="compositionally biased region" description="Basic and acidic residues" evidence="2">
    <location>
        <begin position="564"/>
        <end position="574"/>
    </location>
</feature>
<feature type="coiled-coil region" evidence="1">
    <location>
        <begin position="710"/>
        <end position="737"/>
    </location>
</feature>
<accession>A0A812D5I1</accession>
<dbReference type="Pfam" id="PF10650">
    <property type="entry name" value="zf-C3H1"/>
    <property type="match status" value="1"/>
</dbReference>
<feature type="compositionally biased region" description="Acidic residues" evidence="2">
    <location>
        <begin position="595"/>
        <end position="607"/>
    </location>
</feature>
<feature type="compositionally biased region" description="Pro residues" evidence="2">
    <location>
        <begin position="442"/>
        <end position="453"/>
    </location>
</feature>
<feature type="compositionally biased region" description="Basic and acidic residues" evidence="2">
    <location>
        <begin position="367"/>
        <end position="377"/>
    </location>
</feature>
<reference evidence="5" key="1">
    <citation type="submission" date="2021-01" db="EMBL/GenBank/DDBJ databases">
        <authorList>
            <person name="Li R."/>
            <person name="Bekaert M."/>
        </authorList>
    </citation>
    <scope>NUCLEOTIDE SEQUENCE</scope>
    <source>
        <strain evidence="5">Farmed</strain>
    </source>
</reference>
<feature type="compositionally biased region" description="Basic and acidic residues" evidence="2">
    <location>
        <begin position="272"/>
        <end position="282"/>
    </location>
</feature>
<feature type="region of interest" description="Disordered" evidence="2">
    <location>
        <begin position="172"/>
        <end position="211"/>
    </location>
</feature>
<keyword evidence="3" id="KW-0472">Membrane</keyword>
<dbReference type="Proteomes" id="UP000597762">
    <property type="component" value="Unassembled WGS sequence"/>
</dbReference>
<evidence type="ECO:0000313" key="5">
    <source>
        <dbReference type="EMBL" id="CAE1292009.1"/>
    </source>
</evidence>
<evidence type="ECO:0000256" key="1">
    <source>
        <dbReference type="SAM" id="Coils"/>
    </source>
</evidence>
<keyword evidence="3" id="KW-1133">Transmembrane helix</keyword>
<dbReference type="Gene3D" id="1.25.40.10">
    <property type="entry name" value="Tetratricopeptide repeat domain"/>
    <property type="match status" value="3"/>
</dbReference>
<feature type="compositionally biased region" description="Low complexity" evidence="2">
    <location>
        <begin position="257"/>
        <end position="267"/>
    </location>
</feature>
<feature type="domain" description="Putative zinc-finger" evidence="4">
    <location>
        <begin position="1051"/>
        <end position="1071"/>
    </location>
</feature>
<dbReference type="SMART" id="SM00386">
    <property type="entry name" value="HAT"/>
    <property type="match status" value="5"/>
</dbReference>
<dbReference type="InterPro" id="IPR019607">
    <property type="entry name" value="Putative_zinc-finger_domain"/>
</dbReference>
<feature type="region of interest" description="Disordered" evidence="2">
    <location>
        <begin position="224"/>
        <end position="285"/>
    </location>
</feature>
<gene>
    <name evidence="5" type="ORF">SPHA_49034</name>
</gene>
<dbReference type="InterPro" id="IPR011990">
    <property type="entry name" value="TPR-like_helical_dom_sf"/>
</dbReference>
<organism evidence="5 6">
    <name type="scientific">Acanthosepion pharaonis</name>
    <name type="common">Pharaoh cuttlefish</name>
    <name type="synonym">Sepia pharaonis</name>
    <dbReference type="NCBI Taxonomy" id="158019"/>
    <lineage>
        <taxon>Eukaryota</taxon>
        <taxon>Metazoa</taxon>
        <taxon>Spiralia</taxon>
        <taxon>Lophotrochozoa</taxon>
        <taxon>Mollusca</taxon>
        <taxon>Cephalopoda</taxon>
        <taxon>Coleoidea</taxon>
        <taxon>Decapodiformes</taxon>
        <taxon>Sepiida</taxon>
        <taxon>Sepiina</taxon>
        <taxon>Sepiidae</taxon>
        <taxon>Acanthosepion</taxon>
    </lineage>
</organism>
<evidence type="ECO:0000259" key="4">
    <source>
        <dbReference type="Pfam" id="PF10650"/>
    </source>
</evidence>
<dbReference type="GO" id="GO:0005634">
    <property type="term" value="C:nucleus"/>
    <property type="evidence" value="ECO:0007669"/>
    <property type="project" value="TreeGrafter"/>
</dbReference>
<dbReference type="PANTHER" id="PTHR21563:SF3">
    <property type="entry name" value="ZINC FINGER C3H1 DOMAIN-CONTAINING PROTEIN"/>
    <property type="match status" value="1"/>
</dbReference>
<name>A0A812D5I1_ACAPH</name>
<feature type="transmembrane region" description="Helical" evidence="3">
    <location>
        <begin position="1883"/>
        <end position="1908"/>
    </location>
</feature>